<evidence type="ECO:0000313" key="3">
    <source>
        <dbReference type="Proteomes" id="UP000593626"/>
    </source>
</evidence>
<name>A0A7S8C929_9BACI</name>
<dbReference type="GO" id="GO:0016491">
    <property type="term" value="F:oxidoreductase activity"/>
    <property type="evidence" value="ECO:0007669"/>
    <property type="project" value="InterPro"/>
</dbReference>
<dbReference type="SUPFAM" id="SSF51905">
    <property type="entry name" value="FAD/NAD(P)-binding domain"/>
    <property type="match status" value="1"/>
</dbReference>
<gene>
    <name evidence="2" type="ORF">G8O30_00885</name>
</gene>
<dbReference type="InterPro" id="IPR045892">
    <property type="entry name" value="CrtISO-like"/>
</dbReference>
<reference evidence="2 3" key="1">
    <citation type="submission" date="2019-07" db="EMBL/GenBank/DDBJ databases">
        <title>Genome sequence of 2 isolates from Red Sea Mangroves.</title>
        <authorList>
            <person name="Sefrji F."/>
            <person name="Michoud G."/>
            <person name="Merlino G."/>
            <person name="Daffonchio D."/>
        </authorList>
    </citation>
    <scope>NUCLEOTIDE SEQUENCE [LARGE SCALE GENOMIC DNA]</scope>
    <source>
        <strain evidence="2 3">R1DC41</strain>
    </source>
</reference>
<accession>A0A7S8C929</accession>
<sequence>MYDAIIIGTGFGGLTAAAVLAKRGYSTLTLEAANELGGSASKFDRDGYRFAAGATVGMGFEKGGVFAQLFEELEMPIPTMNKLDTIMNVYLPDRKVSYYAEKELWYKEADRVFGQKENIQFFFEEVFSVANKLYSFVDKKVIFPPATLGEWKKLLYSVDVKTLSLAPFLTKSVYDGLVKYNLHTNKEFMTFINGQLMDSVQTTAERSPALLGYMALRVFHKGAYYVNGGLASVIHALADSIEQNGGDVKKRKRVVSIKKQSNHWVVETKRGEQFKAKKVIVNAPIHNIFTLLSEEAQNGLAVKQEKEERQESWGAFTLYVGAEEGFLDESSYSIPFHQFIGSYDRPLSEGNQFLFSISQPGDTLFAPVGKRAITISTHTEAKQWWNRNQYDELKKNYTDRILQTIERTYPTFKEQIETNLPGTPVTFHRYTQRKLGLVGGYVPTSKFSLFKAYSPNSGIEGLWLCGDTVFPGAGSLGSSLSGWTVANEIGNKRAGSD</sequence>
<dbReference type="KEGG" id="mcui:G8O30_00885"/>
<dbReference type="EMBL" id="CP049742">
    <property type="protein sequence ID" value="QPC45629.1"/>
    <property type="molecule type" value="Genomic_DNA"/>
</dbReference>
<dbReference type="PANTHER" id="PTHR46313">
    <property type="match status" value="1"/>
</dbReference>
<keyword evidence="3" id="KW-1185">Reference proteome</keyword>
<proteinExistence type="predicted"/>
<dbReference type="Gene3D" id="3.50.50.60">
    <property type="entry name" value="FAD/NAD(P)-binding domain"/>
    <property type="match status" value="2"/>
</dbReference>
<dbReference type="GO" id="GO:0016116">
    <property type="term" value="P:carotenoid metabolic process"/>
    <property type="evidence" value="ECO:0007669"/>
    <property type="project" value="InterPro"/>
</dbReference>
<evidence type="ECO:0000313" key="2">
    <source>
        <dbReference type="EMBL" id="QPC45629.1"/>
    </source>
</evidence>
<organism evidence="2 3">
    <name type="scientific">Mangrovibacillus cuniculi</name>
    <dbReference type="NCBI Taxonomy" id="2593652"/>
    <lineage>
        <taxon>Bacteria</taxon>
        <taxon>Bacillati</taxon>
        <taxon>Bacillota</taxon>
        <taxon>Bacilli</taxon>
        <taxon>Bacillales</taxon>
        <taxon>Bacillaceae</taxon>
        <taxon>Mangrovibacillus</taxon>
    </lineage>
</organism>
<dbReference type="PANTHER" id="PTHR46313:SF3">
    <property type="entry name" value="PROLYCOPENE ISOMERASE, CHLOROPLASTIC"/>
    <property type="match status" value="1"/>
</dbReference>
<dbReference type="Proteomes" id="UP000593626">
    <property type="component" value="Chromosome"/>
</dbReference>
<evidence type="ECO:0000259" key="1">
    <source>
        <dbReference type="Pfam" id="PF01593"/>
    </source>
</evidence>
<dbReference type="RefSeq" id="WP_239673139.1">
    <property type="nucleotide sequence ID" value="NZ_CP049742.1"/>
</dbReference>
<dbReference type="AlphaFoldDB" id="A0A7S8C929"/>
<dbReference type="InterPro" id="IPR002937">
    <property type="entry name" value="Amino_oxidase"/>
</dbReference>
<dbReference type="Pfam" id="PF01593">
    <property type="entry name" value="Amino_oxidase"/>
    <property type="match status" value="1"/>
</dbReference>
<dbReference type="InterPro" id="IPR036188">
    <property type="entry name" value="FAD/NAD-bd_sf"/>
</dbReference>
<protein>
    <submittedName>
        <fullName evidence="2">FAD-dependent oxidoreductase</fullName>
    </submittedName>
</protein>
<feature type="domain" description="Amine oxidase" evidence="1">
    <location>
        <begin position="12"/>
        <end position="489"/>
    </location>
</feature>